<keyword evidence="13" id="KW-0594">Phospholipid biosynthesis</keyword>
<keyword evidence="18" id="KW-0460">Magnesium</keyword>
<dbReference type="RefSeq" id="WP_068659444.1">
    <property type="nucleotide sequence ID" value="NZ_CP017770.1"/>
</dbReference>
<comment type="cofactor">
    <cofactor evidence="18">
        <name>Mg(2+)</name>
        <dbReference type="ChEBI" id="CHEBI:18420"/>
    </cofactor>
    <text evidence="18">Mn(2+), Zn(2+), Cd(2+) and Co(2+) support activity to lesser extents.</text>
</comment>
<feature type="active site" description="Proton acceptor" evidence="15">
    <location>
        <position position="65"/>
    </location>
</feature>
<reference evidence="20 21" key="1">
    <citation type="submission" date="2016-02" db="EMBL/GenBank/DDBJ databases">
        <title>Paenibacillus sp. LPB0068, isolated from Crassostrea gigas.</title>
        <authorList>
            <person name="Shin S.-K."/>
            <person name="Yi H."/>
        </authorList>
    </citation>
    <scope>NUCLEOTIDE SEQUENCE [LARGE SCALE GENOMIC DNA]</scope>
    <source>
        <strain evidence="20 21">LPB0068</strain>
    </source>
</reference>
<feature type="binding site" evidence="18">
    <location>
        <position position="72"/>
    </location>
    <ligand>
        <name>a divalent metal cation</name>
        <dbReference type="ChEBI" id="CHEBI:60240"/>
    </ligand>
</feature>
<evidence type="ECO:0000256" key="7">
    <source>
        <dbReference type="ARBA" id="ARBA00022741"/>
    </source>
</evidence>
<keyword evidence="21" id="KW-1185">Reference proteome</keyword>
<dbReference type="OrthoDB" id="9789934at2"/>
<dbReference type="AlphaFoldDB" id="A0A167C2P5"/>
<keyword evidence="12 19" id="KW-0472">Membrane</keyword>
<comment type="caution">
    <text evidence="20">The sequence shown here is derived from an EMBL/GenBank/DDBJ whole genome shotgun (WGS) entry which is preliminary data.</text>
</comment>
<keyword evidence="14" id="KW-1208">Phospholipid metabolism</keyword>
<organism evidence="20 21">
    <name type="scientific">Paenibacillus crassostreae</name>
    <dbReference type="NCBI Taxonomy" id="1763538"/>
    <lineage>
        <taxon>Bacteria</taxon>
        <taxon>Bacillati</taxon>
        <taxon>Bacillota</taxon>
        <taxon>Bacilli</taxon>
        <taxon>Bacillales</taxon>
        <taxon>Paenibacillaceae</taxon>
        <taxon>Paenibacillus</taxon>
    </lineage>
</organism>
<dbReference type="PANTHER" id="PTHR34299">
    <property type="entry name" value="DIACYLGLYCEROL KINASE"/>
    <property type="match status" value="1"/>
</dbReference>
<feature type="transmembrane region" description="Helical" evidence="19">
    <location>
        <begin position="32"/>
        <end position="62"/>
    </location>
</feature>
<dbReference type="Pfam" id="PF01219">
    <property type="entry name" value="DAGK_prokar"/>
    <property type="match status" value="1"/>
</dbReference>
<evidence type="ECO:0000256" key="5">
    <source>
        <dbReference type="ARBA" id="ARBA00022679"/>
    </source>
</evidence>
<dbReference type="InterPro" id="IPR036945">
    <property type="entry name" value="DAGK_sf"/>
</dbReference>
<evidence type="ECO:0000256" key="4">
    <source>
        <dbReference type="ARBA" id="ARBA00022516"/>
    </source>
</evidence>
<dbReference type="GO" id="GO:0046872">
    <property type="term" value="F:metal ion binding"/>
    <property type="evidence" value="ECO:0007669"/>
    <property type="project" value="UniProtKB-KW"/>
</dbReference>
<gene>
    <name evidence="20" type="ORF">PNBC_14780</name>
</gene>
<evidence type="ECO:0000256" key="6">
    <source>
        <dbReference type="ARBA" id="ARBA00022692"/>
    </source>
</evidence>
<dbReference type="STRING" id="1763538.LPB68_05470"/>
<keyword evidence="11" id="KW-0443">Lipid metabolism</keyword>
<keyword evidence="8 20" id="KW-0418">Kinase</keyword>
<evidence type="ECO:0000256" key="9">
    <source>
        <dbReference type="ARBA" id="ARBA00022840"/>
    </source>
</evidence>
<evidence type="ECO:0000256" key="12">
    <source>
        <dbReference type="ARBA" id="ARBA00023136"/>
    </source>
</evidence>
<evidence type="ECO:0000313" key="20">
    <source>
        <dbReference type="EMBL" id="OAB72708.1"/>
    </source>
</evidence>
<keyword evidence="7 17" id="KW-0547">Nucleotide-binding</keyword>
<proteinExistence type="inferred from homology"/>
<dbReference type="GO" id="GO:0016301">
    <property type="term" value="F:kinase activity"/>
    <property type="evidence" value="ECO:0007669"/>
    <property type="project" value="UniProtKB-KW"/>
</dbReference>
<evidence type="ECO:0000256" key="2">
    <source>
        <dbReference type="ARBA" id="ARBA00005967"/>
    </source>
</evidence>
<evidence type="ECO:0000256" key="14">
    <source>
        <dbReference type="ARBA" id="ARBA00023264"/>
    </source>
</evidence>
<keyword evidence="9 17" id="KW-0067">ATP-binding</keyword>
<dbReference type="GO" id="GO:0005524">
    <property type="term" value="F:ATP binding"/>
    <property type="evidence" value="ECO:0007669"/>
    <property type="project" value="UniProtKB-KW"/>
</dbReference>
<keyword evidence="6 19" id="KW-0812">Transmembrane</keyword>
<evidence type="ECO:0000256" key="10">
    <source>
        <dbReference type="ARBA" id="ARBA00022989"/>
    </source>
</evidence>
<keyword evidence="5" id="KW-0808">Transferase</keyword>
<evidence type="ECO:0000256" key="15">
    <source>
        <dbReference type="PIRSR" id="PIRSR600829-1"/>
    </source>
</evidence>
<keyword evidence="18" id="KW-0479">Metal-binding</keyword>
<evidence type="ECO:0000256" key="8">
    <source>
        <dbReference type="ARBA" id="ARBA00022777"/>
    </source>
</evidence>
<dbReference type="GO" id="GO:0005886">
    <property type="term" value="C:plasma membrane"/>
    <property type="evidence" value="ECO:0007669"/>
    <property type="project" value="UniProtKB-SubCell"/>
</dbReference>
<dbReference type="CDD" id="cd14265">
    <property type="entry name" value="UDPK_IM_like"/>
    <property type="match status" value="1"/>
</dbReference>
<protein>
    <submittedName>
        <fullName evidence="20">Diacylglycerol kinase</fullName>
    </submittedName>
</protein>
<comment type="subcellular location">
    <subcellularLocation>
        <location evidence="1">Cell membrane</location>
        <topology evidence="1">Multi-pass membrane protein</topology>
    </subcellularLocation>
</comment>
<evidence type="ECO:0000256" key="1">
    <source>
        <dbReference type="ARBA" id="ARBA00004651"/>
    </source>
</evidence>
<dbReference type="EMBL" id="LSFN01000032">
    <property type="protein sequence ID" value="OAB72708.1"/>
    <property type="molecule type" value="Genomic_DNA"/>
</dbReference>
<accession>A0A167C2P5</accession>
<evidence type="ECO:0000256" key="16">
    <source>
        <dbReference type="PIRSR" id="PIRSR600829-2"/>
    </source>
</evidence>
<dbReference type="InterPro" id="IPR033717">
    <property type="entry name" value="UDPK"/>
</dbReference>
<sequence length="122" mass="12784">MAKKSFLSSFGFAAEGIRHAMATQRNMKVHGIVAVIVILLAAVLGVSAMNWLFLLLAITLVLMAEMFNTAIEAVVDMTSIDIHPLAKAAKDTAAGAVLVTAAFAVVVGIVVFYKPIVDLLGG</sequence>
<feature type="binding site" evidence="17">
    <location>
        <position position="72"/>
    </location>
    <ligand>
        <name>ATP</name>
        <dbReference type="ChEBI" id="CHEBI:30616"/>
    </ligand>
</feature>
<evidence type="ECO:0000313" key="21">
    <source>
        <dbReference type="Proteomes" id="UP000077134"/>
    </source>
</evidence>
<evidence type="ECO:0000256" key="19">
    <source>
        <dbReference type="SAM" id="Phobius"/>
    </source>
</evidence>
<evidence type="ECO:0000256" key="13">
    <source>
        <dbReference type="ARBA" id="ARBA00023209"/>
    </source>
</evidence>
<keyword evidence="10 19" id="KW-1133">Transmembrane helix</keyword>
<dbReference type="InterPro" id="IPR000829">
    <property type="entry name" value="DAGK"/>
</dbReference>
<name>A0A167C2P5_9BACL</name>
<evidence type="ECO:0000256" key="17">
    <source>
        <dbReference type="PIRSR" id="PIRSR600829-3"/>
    </source>
</evidence>
<feature type="binding site" evidence="16">
    <location>
        <position position="65"/>
    </location>
    <ligand>
        <name>substrate</name>
    </ligand>
</feature>
<keyword evidence="4" id="KW-0444">Lipid biosynthesis</keyword>
<keyword evidence="3" id="KW-1003">Cell membrane</keyword>
<dbReference type="PANTHER" id="PTHR34299:SF1">
    <property type="entry name" value="DIACYLGLYCEROL KINASE"/>
    <property type="match status" value="1"/>
</dbReference>
<feature type="binding site" evidence="17">
    <location>
        <begin position="90"/>
        <end position="91"/>
    </location>
    <ligand>
        <name>ATP</name>
        <dbReference type="ChEBI" id="CHEBI:30616"/>
    </ligand>
</feature>
<dbReference type="Proteomes" id="UP000077134">
    <property type="component" value="Unassembled WGS sequence"/>
</dbReference>
<dbReference type="Gene3D" id="1.10.287.3610">
    <property type="match status" value="1"/>
</dbReference>
<evidence type="ECO:0000256" key="3">
    <source>
        <dbReference type="ARBA" id="ARBA00022475"/>
    </source>
</evidence>
<evidence type="ECO:0000256" key="11">
    <source>
        <dbReference type="ARBA" id="ARBA00023098"/>
    </source>
</evidence>
<comment type="similarity">
    <text evidence="2">Belongs to the bacterial diacylglycerol kinase family.</text>
</comment>
<dbReference type="KEGG" id="pcx:LPB68_05470"/>
<dbReference type="GO" id="GO:0008654">
    <property type="term" value="P:phospholipid biosynthetic process"/>
    <property type="evidence" value="ECO:0007669"/>
    <property type="project" value="UniProtKB-KW"/>
</dbReference>
<feature type="transmembrane region" description="Helical" evidence="19">
    <location>
        <begin position="93"/>
        <end position="113"/>
    </location>
</feature>
<evidence type="ECO:0000256" key="18">
    <source>
        <dbReference type="PIRSR" id="PIRSR600829-4"/>
    </source>
</evidence>